<feature type="compositionally biased region" description="Polar residues" evidence="1">
    <location>
        <begin position="528"/>
        <end position="572"/>
    </location>
</feature>
<name>A0A8E0RYS3_9TREM</name>
<dbReference type="InterPro" id="IPR036034">
    <property type="entry name" value="PDZ_sf"/>
</dbReference>
<dbReference type="Pfam" id="PF07647">
    <property type="entry name" value="SAM_2"/>
    <property type="match status" value="1"/>
</dbReference>
<dbReference type="PROSITE" id="PS50106">
    <property type="entry name" value="PDZ"/>
    <property type="match status" value="1"/>
</dbReference>
<feature type="region of interest" description="Disordered" evidence="1">
    <location>
        <begin position="453"/>
        <end position="478"/>
    </location>
</feature>
<dbReference type="InterPro" id="IPR013761">
    <property type="entry name" value="SAM/pointed_sf"/>
</dbReference>
<dbReference type="OrthoDB" id="74412at2759"/>
<dbReference type="AlphaFoldDB" id="A0A8E0RYS3"/>
<dbReference type="Gene3D" id="2.30.42.10">
    <property type="match status" value="1"/>
</dbReference>
<feature type="region of interest" description="Disordered" evidence="1">
    <location>
        <begin position="516"/>
        <end position="606"/>
    </location>
</feature>
<protein>
    <submittedName>
        <fullName evidence="4">Connector enhancer of kinase suppressor of ras 2</fullName>
    </submittedName>
</protein>
<keyword evidence="4" id="KW-0418">Kinase</keyword>
<evidence type="ECO:0000259" key="3">
    <source>
        <dbReference type="PROSITE" id="PS50106"/>
    </source>
</evidence>
<comment type="caution">
    <text evidence="4">The sequence shown here is derived from an EMBL/GenBank/DDBJ whole genome shotgun (WGS) entry which is preliminary data.</text>
</comment>
<keyword evidence="4" id="KW-0808">Transferase</keyword>
<dbReference type="PANTHER" id="PTHR12844">
    <property type="entry name" value="CONNECTOR ENCHANCER OF KINASE SUPPRESSOR OF RAS"/>
    <property type="match status" value="1"/>
</dbReference>
<dbReference type="GO" id="GO:0016301">
    <property type="term" value="F:kinase activity"/>
    <property type="evidence" value="ECO:0007669"/>
    <property type="project" value="UniProtKB-KW"/>
</dbReference>
<evidence type="ECO:0000313" key="4">
    <source>
        <dbReference type="EMBL" id="KAA0194320.1"/>
    </source>
</evidence>
<dbReference type="PROSITE" id="PS50105">
    <property type="entry name" value="SAM_DOMAIN"/>
    <property type="match status" value="1"/>
</dbReference>
<sequence>MIFLTPNFRMDLHDNKPASYTTWTTKQVVSWLQGLDDLVELYSSEMTAKGIDGKWLNTVTPGELKKLGVDKVGHQMVIMDKIRQLQTQYASFDTETMQAILFRVSRCCVCIVAAVKSLMAITERQDSREPDGDSVYPGILDDIQDAVVYALSSILALMSAVKNAVFWLERPPFLLLPEMNGFRQFIIGSALIVNRSAQLAISTQLNCHFIEVLSYVESVRDRVEEVIQNCSDSIMLTPCAMELVHIRKIDTAGFGFNFQSTLNNIHVIVSVQGESPAFCSGKVSKGDEVLEVNDQVVIGWQHRRVVDLMRLYPRRITLRLRKRPAHATDFTGFPGGGRRHRVVMASGPQNPAAGTLSQQLARGGYLFTRTPKRRAPLSGTLMNEPLASTQELASETGSTSPGDAASATDLTEPASSPNRHILPLAKTVIEHAAELPITTKVIEPIVEDAATSSLTSSLIRSPSVTTTTSSSSSSRCASVKLPSSLKGHLYSSPLDVATLDDSRSVAAIRIDTVIANGSPETPADRQKPSSCRGSLQHGVSFQPNARMISSTPCTPLMTTRTLKSGSASSNGRPGNHISHGGDGDSTDDWDSGSYRPTGISDVAAKK</sequence>
<dbReference type="SMART" id="SM00454">
    <property type="entry name" value="SAM"/>
    <property type="match status" value="1"/>
</dbReference>
<dbReference type="PANTHER" id="PTHR12844:SF42">
    <property type="entry name" value="CONNECTOR ENHANCER OF KSR PROTEIN CNK"/>
    <property type="match status" value="1"/>
</dbReference>
<proteinExistence type="predicted"/>
<dbReference type="Pfam" id="PF00595">
    <property type="entry name" value="PDZ"/>
    <property type="match status" value="1"/>
</dbReference>
<dbReference type="SUPFAM" id="SSF47769">
    <property type="entry name" value="SAM/Pointed domain"/>
    <property type="match status" value="1"/>
</dbReference>
<dbReference type="InterPro" id="IPR001660">
    <property type="entry name" value="SAM"/>
</dbReference>
<reference evidence="4" key="1">
    <citation type="submission" date="2019-05" db="EMBL/GenBank/DDBJ databases">
        <title>Annotation for the trematode Fasciolopsis buski.</title>
        <authorList>
            <person name="Choi Y.-J."/>
        </authorList>
    </citation>
    <scope>NUCLEOTIDE SEQUENCE</scope>
    <source>
        <strain evidence="4">HT</strain>
        <tissue evidence="4">Whole worm</tissue>
    </source>
</reference>
<dbReference type="SMART" id="SM00228">
    <property type="entry name" value="PDZ"/>
    <property type="match status" value="1"/>
</dbReference>
<evidence type="ECO:0000313" key="5">
    <source>
        <dbReference type="Proteomes" id="UP000728185"/>
    </source>
</evidence>
<organism evidence="4 5">
    <name type="scientific">Fasciolopsis buskii</name>
    <dbReference type="NCBI Taxonomy" id="27845"/>
    <lineage>
        <taxon>Eukaryota</taxon>
        <taxon>Metazoa</taxon>
        <taxon>Spiralia</taxon>
        <taxon>Lophotrochozoa</taxon>
        <taxon>Platyhelminthes</taxon>
        <taxon>Trematoda</taxon>
        <taxon>Digenea</taxon>
        <taxon>Plagiorchiida</taxon>
        <taxon>Echinostomata</taxon>
        <taxon>Echinostomatoidea</taxon>
        <taxon>Fasciolidae</taxon>
        <taxon>Fasciolopsis</taxon>
    </lineage>
</organism>
<feature type="region of interest" description="Disordered" evidence="1">
    <location>
        <begin position="389"/>
        <end position="418"/>
    </location>
</feature>
<keyword evidence="5" id="KW-1185">Reference proteome</keyword>
<dbReference type="Proteomes" id="UP000728185">
    <property type="component" value="Unassembled WGS sequence"/>
</dbReference>
<gene>
    <name evidence="4" type="ORF">FBUS_08697</name>
</gene>
<feature type="compositionally biased region" description="Polar residues" evidence="1">
    <location>
        <begin position="389"/>
        <end position="401"/>
    </location>
</feature>
<dbReference type="InterPro" id="IPR001478">
    <property type="entry name" value="PDZ"/>
</dbReference>
<accession>A0A8E0RYS3</accession>
<feature type="domain" description="PDZ" evidence="3">
    <location>
        <begin position="243"/>
        <end position="324"/>
    </location>
</feature>
<dbReference type="Gene3D" id="1.10.150.50">
    <property type="entry name" value="Transcription Factor, Ets-1"/>
    <property type="match status" value="1"/>
</dbReference>
<dbReference type="SUPFAM" id="SSF50156">
    <property type="entry name" value="PDZ domain-like"/>
    <property type="match status" value="1"/>
</dbReference>
<evidence type="ECO:0000259" key="2">
    <source>
        <dbReference type="PROSITE" id="PS50105"/>
    </source>
</evidence>
<feature type="compositionally biased region" description="Low complexity" evidence="1">
    <location>
        <begin position="453"/>
        <end position="474"/>
    </location>
</feature>
<feature type="domain" description="SAM" evidence="2">
    <location>
        <begin position="23"/>
        <end position="88"/>
    </location>
</feature>
<dbReference type="EMBL" id="LUCM01004453">
    <property type="protein sequence ID" value="KAA0194320.1"/>
    <property type="molecule type" value="Genomic_DNA"/>
</dbReference>
<dbReference type="InterPro" id="IPR051566">
    <property type="entry name" value="CNKSR"/>
</dbReference>
<evidence type="ECO:0000256" key="1">
    <source>
        <dbReference type="SAM" id="MobiDB-lite"/>
    </source>
</evidence>